<dbReference type="PANTHER" id="PTHR48084:SF3">
    <property type="entry name" value="SUBUNIT OF PYRUVATE:FLAVODOXIN OXIDOREDUCTASE"/>
    <property type="match status" value="1"/>
</dbReference>
<comment type="caution">
    <text evidence="4">The sequence shown here is derived from an EMBL/GenBank/DDBJ whole genome shotgun (WGS) entry which is preliminary data.</text>
</comment>
<evidence type="ECO:0000313" key="5">
    <source>
        <dbReference type="Proteomes" id="UP001551482"/>
    </source>
</evidence>
<evidence type="ECO:0000259" key="3">
    <source>
        <dbReference type="Pfam" id="PF02775"/>
    </source>
</evidence>
<evidence type="ECO:0000313" key="4">
    <source>
        <dbReference type="EMBL" id="MEU8138396.1"/>
    </source>
</evidence>
<dbReference type="Pfam" id="PF02775">
    <property type="entry name" value="TPP_enzyme_C"/>
    <property type="match status" value="1"/>
</dbReference>
<keyword evidence="1" id="KW-0560">Oxidoreductase</keyword>
<organism evidence="4 5">
    <name type="scientific">Streptodolium elevatio</name>
    <dbReference type="NCBI Taxonomy" id="3157996"/>
    <lineage>
        <taxon>Bacteria</taxon>
        <taxon>Bacillati</taxon>
        <taxon>Actinomycetota</taxon>
        <taxon>Actinomycetes</taxon>
        <taxon>Kitasatosporales</taxon>
        <taxon>Streptomycetaceae</taxon>
        <taxon>Streptodolium</taxon>
    </lineage>
</organism>
<dbReference type="Proteomes" id="UP001551482">
    <property type="component" value="Unassembled WGS sequence"/>
</dbReference>
<evidence type="ECO:0000256" key="2">
    <source>
        <dbReference type="SAM" id="MobiDB-lite"/>
    </source>
</evidence>
<name>A0ABV3DRS8_9ACTN</name>
<protein>
    <submittedName>
        <fullName evidence="4">Thiamine pyrophosphate-dependent enzyme</fullName>
    </submittedName>
</protein>
<sequence length="300" mass="31818">MSTQGRTELPVVPTGAPPACGAKLVHDFTPSLIDVGAHHLCPGCGEPIAMRSMVEAVEDQGQVASAIAVFGIGCYTAYSNNLDIEVLQALHGRAPSLATGVKRCRPDTLVFTVQGDGDMVNEGLQEVLHAAARGENITCFMLNNGVFGETGGHMTAATVLGQRTKNTLDGRDAAAHGYPIRLADLIAQLDGAAYVARGAVNNAVNITRTNRMIKNAFRTQLAGRGFSFVEILTMCPTGWFVDTVDAPAYLDDALARTHRPGVLKDVLKDSPKGGPGHNPKRDRKDVRHDVREGAPEGTTP</sequence>
<reference evidence="4 5" key="1">
    <citation type="submission" date="2024-06" db="EMBL/GenBank/DDBJ databases">
        <title>The Natural Products Discovery Center: Release of the First 8490 Sequenced Strains for Exploring Actinobacteria Biosynthetic Diversity.</title>
        <authorList>
            <person name="Kalkreuter E."/>
            <person name="Kautsar S.A."/>
            <person name="Yang D."/>
            <person name="Bader C.D."/>
            <person name="Teijaro C.N."/>
            <person name="Fluegel L."/>
            <person name="Davis C.M."/>
            <person name="Simpson J.R."/>
            <person name="Lauterbach L."/>
            <person name="Steele A.D."/>
            <person name="Gui C."/>
            <person name="Meng S."/>
            <person name="Li G."/>
            <person name="Viehrig K."/>
            <person name="Ye F."/>
            <person name="Su P."/>
            <person name="Kiefer A.F."/>
            <person name="Nichols A."/>
            <person name="Cepeda A.J."/>
            <person name="Yan W."/>
            <person name="Fan B."/>
            <person name="Jiang Y."/>
            <person name="Adhikari A."/>
            <person name="Zheng C.-J."/>
            <person name="Schuster L."/>
            <person name="Cowan T.M."/>
            <person name="Smanski M.J."/>
            <person name="Chevrette M.G."/>
            <person name="De Carvalho L.P.S."/>
            <person name="Shen B."/>
        </authorList>
    </citation>
    <scope>NUCLEOTIDE SEQUENCE [LARGE SCALE GENOMIC DNA]</scope>
    <source>
        <strain evidence="4 5">NPDC048946</strain>
    </source>
</reference>
<dbReference type="InterPro" id="IPR011766">
    <property type="entry name" value="TPP_enzyme_TPP-bd"/>
</dbReference>
<feature type="compositionally biased region" description="Basic and acidic residues" evidence="2">
    <location>
        <begin position="282"/>
        <end position="294"/>
    </location>
</feature>
<dbReference type="InterPro" id="IPR051457">
    <property type="entry name" value="2-oxoacid:Fd_oxidoreductase"/>
</dbReference>
<keyword evidence="5" id="KW-1185">Reference proteome</keyword>
<dbReference type="Gene3D" id="3.40.50.970">
    <property type="match status" value="1"/>
</dbReference>
<gene>
    <name evidence="4" type="ORF">AB0C36_33460</name>
</gene>
<accession>A0ABV3DRS8</accession>
<dbReference type="EMBL" id="JBEZFP010000121">
    <property type="protein sequence ID" value="MEU8138396.1"/>
    <property type="molecule type" value="Genomic_DNA"/>
</dbReference>
<dbReference type="InterPro" id="IPR029061">
    <property type="entry name" value="THDP-binding"/>
</dbReference>
<dbReference type="SUPFAM" id="SSF52518">
    <property type="entry name" value="Thiamin diphosphate-binding fold (THDP-binding)"/>
    <property type="match status" value="1"/>
</dbReference>
<feature type="domain" description="Thiamine pyrophosphate enzyme TPP-binding" evidence="3">
    <location>
        <begin position="85"/>
        <end position="231"/>
    </location>
</feature>
<dbReference type="RefSeq" id="WP_358361698.1">
    <property type="nucleotide sequence ID" value="NZ_JBEZFP010000121.1"/>
</dbReference>
<feature type="region of interest" description="Disordered" evidence="2">
    <location>
        <begin position="264"/>
        <end position="300"/>
    </location>
</feature>
<evidence type="ECO:0000256" key="1">
    <source>
        <dbReference type="ARBA" id="ARBA00023002"/>
    </source>
</evidence>
<dbReference type="PANTHER" id="PTHR48084">
    <property type="entry name" value="2-OXOGLUTARATE OXIDOREDUCTASE SUBUNIT KORB-RELATED"/>
    <property type="match status" value="1"/>
</dbReference>
<proteinExistence type="predicted"/>